<dbReference type="GO" id="GO:0005615">
    <property type="term" value="C:extracellular space"/>
    <property type="evidence" value="ECO:0007669"/>
    <property type="project" value="TreeGrafter"/>
</dbReference>
<evidence type="ECO:0000256" key="1">
    <source>
        <dbReference type="SAM" id="SignalP"/>
    </source>
</evidence>
<feature type="chain" id="PRO_5034754362" description="Protein LEG1 homolog" evidence="1">
    <location>
        <begin position="18"/>
        <end position="355"/>
    </location>
</feature>
<feature type="signal peptide" evidence="1">
    <location>
        <begin position="1"/>
        <end position="17"/>
    </location>
</feature>
<sequence length="355" mass="39922">MTFSLSWACVLVGCISASLSGAYNLSDEFPPLWKGSPGQLSDYSVENGKDIINPWNYSERIGMYKILLAQTARYFEKFAPENEQNILWGLPIHHGWQYHTGGLADPTHRTDCGHDSGDPLCIYVDSWWADLNYYLSTIPFLAAIHSGLMGVSADNIILLPPSKDQTNFCYNVSSCHSSFPEAMKMWNKFYKCAVSPSSSFDDLLKYMWDAYVSSLDRLILNVNSNFSTRSKYYSKQEADFQSNWALLVDYLSPLLFPTTLDRVCEFQKGLPPWILVSGDQAHFISDFNDLQNKVLLGLKFLHTIPSPIQRGIRIKSLPGFLGEGLSEQACLETRGKVETPDLQLPLPSATKTKPV</sequence>
<proteinExistence type="predicted"/>
<dbReference type="Proteomes" id="UP000694417">
    <property type="component" value="Unplaced"/>
</dbReference>
<evidence type="ECO:0000313" key="2">
    <source>
        <dbReference type="Ensembl" id="ENSUPAP00010025598.1"/>
    </source>
</evidence>
<dbReference type="Pfam" id="PF05612">
    <property type="entry name" value="Leg1"/>
    <property type="match status" value="1"/>
</dbReference>
<organism evidence="2 3">
    <name type="scientific">Urocitellus parryii</name>
    <name type="common">Arctic ground squirrel</name>
    <name type="synonym">Spermophilus parryii</name>
    <dbReference type="NCBI Taxonomy" id="9999"/>
    <lineage>
        <taxon>Eukaryota</taxon>
        <taxon>Metazoa</taxon>
        <taxon>Chordata</taxon>
        <taxon>Craniata</taxon>
        <taxon>Vertebrata</taxon>
        <taxon>Euteleostomi</taxon>
        <taxon>Mammalia</taxon>
        <taxon>Eutheria</taxon>
        <taxon>Euarchontoglires</taxon>
        <taxon>Glires</taxon>
        <taxon>Rodentia</taxon>
        <taxon>Sciuromorpha</taxon>
        <taxon>Sciuridae</taxon>
        <taxon>Xerinae</taxon>
        <taxon>Marmotini</taxon>
        <taxon>Urocitellus</taxon>
    </lineage>
</organism>
<protein>
    <recommendedName>
        <fullName evidence="4">Protein LEG1 homolog</fullName>
    </recommendedName>
</protein>
<accession>A0A8D2IA03</accession>
<dbReference type="PANTHER" id="PTHR18820:SF2">
    <property type="entry name" value="PROTEIN LEG1 HOMOLOG"/>
    <property type="match status" value="1"/>
</dbReference>
<dbReference type="InterPro" id="IPR008499">
    <property type="entry name" value="Leg1"/>
</dbReference>
<evidence type="ECO:0000313" key="3">
    <source>
        <dbReference type="Proteomes" id="UP000694417"/>
    </source>
</evidence>
<dbReference type="Ensembl" id="ENSUPAT00010029122.1">
    <property type="protein sequence ID" value="ENSUPAP00010025598.1"/>
    <property type="gene ID" value="ENSUPAG00010020228.1"/>
</dbReference>
<keyword evidence="1" id="KW-0732">Signal</keyword>
<dbReference type="GeneTree" id="ENSGT00390000004904"/>
<reference evidence="2" key="1">
    <citation type="submission" date="2025-08" db="UniProtKB">
        <authorList>
            <consortium name="Ensembl"/>
        </authorList>
    </citation>
    <scope>IDENTIFICATION</scope>
</reference>
<reference evidence="2" key="2">
    <citation type="submission" date="2025-09" db="UniProtKB">
        <authorList>
            <consortium name="Ensembl"/>
        </authorList>
    </citation>
    <scope>IDENTIFICATION</scope>
</reference>
<keyword evidence="3" id="KW-1185">Reference proteome</keyword>
<evidence type="ECO:0008006" key="4">
    <source>
        <dbReference type="Google" id="ProtNLM"/>
    </source>
</evidence>
<dbReference type="AlphaFoldDB" id="A0A8D2IA03"/>
<dbReference type="PANTHER" id="PTHR18820">
    <property type="entry name" value="LEG1"/>
    <property type="match status" value="1"/>
</dbReference>
<name>A0A8D2IA03_UROPR</name>